<dbReference type="GO" id="GO:0000723">
    <property type="term" value="P:telomere maintenance"/>
    <property type="evidence" value="ECO:0007669"/>
    <property type="project" value="InterPro"/>
</dbReference>
<dbReference type="FunFam" id="3.40.50.300:FF:002884">
    <property type="entry name" value="ATP-dependent DNA helicase"/>
    <property type="match status" value="1"/>
</dbReference>
<comment type="similarity">
    <text evidence="1">Belongs to the helicase family.</text>
</comment>
<evidence type="ECO:0000256" key="1">
    <source>
        <dbReference type="RuleBase" id="RU363044"/>
    </source>
</evidence>
<dbReference type="GO" id="GO:0005524">
    <property type="term" value="F:ATP binding"/>
    <property type="evidence" value="ECO:0007669"/>
    <property type="project" value="UniProtKB-KW"/>
</dbReference>
<dbReference type="CDD" id="cd18809">
    <property type="entry name" value="SF1_C_RecD"/>
    <property type="match status" value="1"/>
</dbReference>
<name>R0HSV7_9BRAS</name>
<evidence type="ECO:0000259" key="2">
    <source>
        <dbReference type="Pfam" id="PF05970"/>
    </source>
</evidence>
<dbReference type="GO" id="GO:0043139">
    <property type="term" value="F:5'-3' DNA helicase activity"/>
    <property type="evidence" value="ECO:0007669"/>
    <property type="project" value="UniProtKB-EC"/>
</dbReference>
<reference evidence="5" key="1">
    <citation type="journal article" date="2013" name="Nat. Genet.">
        <title>The Capsella rubella genome and the genomic consequences of rapid mating system evolution.</title>
        <authorList>
            <person name="Slotte T."/>
            <person name="Hazzouri K.M."/>
            <person name="Agren J.A."/>
            <person name="Koenig D."/>
            <person name="Maumus F."/>
            <person name="Guo Y.L."/>
            <person name="Steige K."/>
            <person name="Platts A.E."/>
            <person name="Escobar J.S."/>
            <person name="Newman L.K."/>
            <person name="Wang W."/>
            <person name="Mandakova T."/>
            <person name="Vello E."/>
            <person name="Smith L.M."/>
            <person name="Henz S.R."/>
            <person name="Steffen J."/>
            <person name="Takuno S."/>
            <person name="Brandvain Y."/>
            <person name="Coop G."/>
            <person name="Andolfatto P."/>
            <person name="Hu T.T."/>
            <person name="Blanchette M."/>
            <person name="Clark R.M."/>
            <person name="Quesneville H."/>
            <person name="Nordborg M."/>
            <person name="Gaut B.S."/>
            <person name="Lysak M.A."/>
            <person name="Jenkins J."/>
            <person name="Grimwood J."/>
            <person name="Chapman J."/>
            <person name="Prochnik S."/>
            <person name="Shu S."/>
            <person name="Rokhsar D."/>
            <person name="Schmutz J."/>
            <person name="Weigel D."/>
            <person name="Wright S.I."/>
        </authorList>
    </citation>
    <scope>NUCLEOTIDE SEQUENCE [LARGE SCALE GENOMIC DNA]</scope>
    <source>
        <strain evidence="5">cv. Monte Gargano</strain>
    </source>
</reference>
<dbReference type="GO" id="GO:0016887">
    <property type="term" value="F:ATP hydrolysis activity"/>
    <property type="evidence" value="ECO:0007669"/>
    <property type="project" value="RHEA"/>
</dbReference>
<comment type="cofactor">
    <cofactor evidence="1">
        <name>Mg(2+)</name>
        <dbReference type="ChEBI" id="CHEBI:18420"/>
    </cofactor>
</comment>
<dbReference type="Pfam" id="PF21530">
    <property type="entry name" value="Pif1_2B_dom"/>
    <property type="match status" value="1"/>
</dbReference>
<keyword evidence="1" id="KW-0547">Nucleotide-binding</keyword>
<keyword evidence="1" id="KW-0347">Helicase</keyword>
<keyword evidence="1" id="KW-0378">Hydrolase</keyword>
<feature type="domain" description="DNA helicase Pif1-like 2B" evidence="3">
    <location>
        <begin position="550"/>
        <end position="596"/>
    </location>
</feature>
<evidence type="ECO:0000313" key="5">
    <source>
        <dbReference type="Proteomes" id="UP000029121"/>
    </source>
</evidence>
<dbReference type="InterPro" id="IPR027417">
    <property type="entry name" value="P-loop_NTPase"/>
</dbReference>
<protein>
    <recommendedName>
        <fullName evidence="1">ATP-dependent DNA helicase</fullName>
        <ecNumber evidence="1">5.6.2.3</ecNumber>
    </recommendedName>
</protein>
<accession>R0HSV7</accession>
<evidence type="ECO:0000313" key="4">
    <source>
        <dbReference type="EMBL" id="EOA32889.1"/>
    </source>
</evidence>
<dbReference type="eggNOG" id="KOG0987">
    <property type="taxonomic scope" value="Eukaryota"/>
</dbReference>
<keyword evidence="5" id="KW-1185">Reference proteome</keyword>
<dbReference type="SUPFAM" id="SSF52540">
    <property type="entry name" value="P-loop containing nucleoside triphosphate hydrolases"/>
    <property type="match status" value="2"/>
</dbReference>
<dbReference type="EMBL" id="KB870807">
    <property type="protein sequence ID" value="EOA32889.1"/>
    <property type="molecule type" value="Genomic_DNA"/>
</dbReference>
<evidence type="ECO:0000259" key="3">
    <source>
        <dbReference type="Pfam" id="PF21530"/>
    </source>
</evidence>
<keyword evidence="1" id="KW-0234">DNA repair</keyword>
<keyword evidence="1" id="KW-0067">ATP-binding</keyword>
<dbReference type="Proteomes" id="UP000029121">
    <property type="component" value="Unassembled WGS sequence"/>
</dbReference>
<dbReference type="InterPro" id="IPR010285">
    <property type="entry name" value="DNA_helicase_pif1-like_DEAD"/>
</dbReference>
<dbReference type="EC" id="5.6.2.3" evidence="1"/>
<dbReference type="GO" id="GO:0006281">
    <property type="term" value="P:DNA repair"/>
    <property type="evidence" value="ECO:0007669"/>
    <property type="project" value="UniProtKB-KW"/>
</dbReference>
<dbReference type="AlphaFoldDB" id="R0HSV7"/>
<dbReference type="Pfam" id="PF05970">
    <property type="entry name" value="PIF1"/>
    <property type="match status" value="1"/>
</dbReference>
<gene>
    <name evidence="4" type="ORF">CARUB_v10016205mg</name>
</gene>
<organism evidence="4 5">
    <name type="scientific">Capsella rubella</name>
    <dbReference type="NCBI Taxonomy" id="81985"/>
    <lineage>
        <taxon>Eukaryota</taxon>
        <taxon>Viridiplantae</taxon>
        <taxon>Streptophyta</taxon>
        <taxon>Embryophyta</taxon>
        <taxon>Tracheophyta</taxon>
        <taxon>Spermatophyta</taxon>
        <taxon>Magnoliopsida</taxon>
        <taxon>eudicotyledons</taxon>
        <taxon>Gunneridae</taxon>
        <taxon>Pentapetalae</taxon>
        <taxon>rosids</taxon>
        <taxon>malvids</taxon>
        <taxon>Brassicales</taxon>
        <taxon>Brassicaceae</taxon>
        <taxon>Camelineae</taxon>
        <taxon>Capsella</taxon>
    </lineage>
</organism>
<dbReference type="InterPro" id="IPR049163">
    <property type="entry name" value="Pif1-like_2B_dom"/>
</dbReference>
<keyword evidence="1" id="KW-0233">DNA recombination</keyword>
<sequence>MFLAWFELNKVSELARSLTYAQIPEYFTWDGKRKKFNLRKRPGSSIGRINYVPISLEEGYYLRVLLNTQTGPECFDDLKKVKGVVYKTFKEACFHLGLLDNDQEYIDDIIRTSFWSTGNFLRRLFVVMLQSFSLSQAEIVWEKTWELLAEDIEKERREYYNRPELTLDDEEKKKYALLNIDSILKSNGTSLKAFSTMPQIPEDSMDDTNVLILDEKNYDRQEQKEKHDKWVKQMTGEQKQIYEEIIEAVDNDMGGVFFVYGFGGTGKTFLYKTLSAALRSRGSIVLNVASSGIASLLLAGGRTAHSRFGIPINPHESSVCTICPGSDQAQLVAEASLIIWDEAPMMSKHCFESLDRSLDDIMKGDGKKPFGGKVVVFGGDFRQVLPIIPNAGRAEICMAALNASYIWEHCKVLQLTKNMRLLSTNLTTTEAKDLKDFSEWILAVGDGRIAEPNDGEVMIDIPEEFLITEARNPIEAITRETYGDTKCWKDKTDPLFFQERAILCPTNEDVGIINEYMLDQLEGEERTYLSSDSIDPADKRAGNNPVLTPDFLNSLKVPGLPSHRIRLKVGCPVMLLRNIDPRGGLMNGTRLQITQLAEFVLEAIIITGDRVGDKVLIPRILITPSDTKLPFKMRRRQLPLVVAFAMTINKSQGQSLDYVGLYLPRPCFSHGQLYVAISRVTSKKGLKVLIVDKEGKPQKETINVVFKEVFQNLG</sequence>
<comment type="catalytic activity">
    <reaction evidence="1">
        <text>ATP + H2O = ADP + phosphate + H(+)</text>
        <dbReference type="Rhea" id="RHEA:13065"/>
        <dbReference type="ChEBI" id="CHEBI:15377"/>
        <dbReference type="ChEBI" id="CHEBI:15378"/>
        <dbReference type="ChEBI" id="CHEBI:30616"/>
        <dbReference type="ChEBI" id="CHEBI:43474"/>
        <dbReference type="ChEBI" id="CHEBI:456216"/>
        <dbReference type="EC" id="5.6.2.3"/>
    </reaction>
</comment>
<proteinExistence type="inferred from homology"/>
<dbReference type="PANTHER" id="PTHR10492:SF101">
    <property type="entry name" value="ATP-DEPENDENT DNA HELICASE"/>
    <property type="match status" value="1"/>
</dbReference>
<keyword evidence="1" id="KW-0227">DNA damage</keyword>
<feature type="domain" description="DNA helicase Pif1-like DEAD-box helicase" evidence="2">
    <location>
        <begin position="233"/>
        <end position="454"/>
    </location>
</feature>
<dbReference type="GO" id="GO:0006310">
    <property type="term" value="P:DNA recombination"/>
    <property type="evidence" value="ECO:0007669"/>
    <property type="project" value="UniProtKB-KW"/>
</dbReference>
<dbReference type="Gene3D" id="3.40.50.300">
    <property type="entry name" value="P-loop containing nucleotide triphosphate hydrolases"/>
    <property type="match status" value="2"/>
</dbReference>
<dbReference type="PANTHER" id="PTHR10492">
    <property type="match status" value="1"/>
</dbReference>